<reference evidence="5 6" key="1">
    <citation type="submission" date="2022-10" db="EMBL/GenBank/DDBJ databases">
        <title>Draft genome assembly of moderately radiation resistant bacterium Metabacillus halosaccharovorans.</title>
        <authorList>
            <person name="Pal S."/>
            <person name="Gopinathan A."/>
        </authorList>
    </citation>
    <scope>NUCLEOTIDE SEQUENCE [LARGE SCALE GENOMIC DNA]</scope>
    <source>
        <strain evidence="5 6">VITHBRA001</strain>
    </source>
</reference>
<feature type="domain" description="HTH lacI-type" evidence="4">
    <location>
        <begin position="4"/>
        <end position="57"/>
    </location>
</feature>
<dbReference type="CDD" id="cd01392">
    <property type="entry name" value="HTH_LacI"/>
    <property type="match status" value="1"/>
</dbReference>
<dbReference type="SUPFAM" id="SSF53822">
    <property type="entry name" value="Periplasmic binding protein-like I"/>
    <property type="match status" value="1"/>
</dbReference>
<protein>
    <submittedName>
        <fullName evidence="5">LacI family transcriptional regulator</fullName>
    </submittedName>
</protein>
<gene>
    <name evidence="5" type="ORF">OIH86_02670</name>
</gene>
<dbReference type="Gene3D" id="1.10.260.40">
    <property type="entry name" value="lambda repressor-like DNA-binding domains"/>
    <property type="match status" value="1"/>
</dbReference>
<evidence type="ECO:0000256" key="2">
    <source>
        <dbReference type="ARBA" id="ARBA00023125"/>
    </source>
</evidence>
<accession>A0ABT3DBV9</accession>
<dbReference type="PANTHER" id="PTHR30146:SF109">
    <property type="entry name" value="HTH-TYPE TRANSCRIPTIONAL REGULATOR GALS"/>
    <property type="match status" value="1"/>
</dbReference>
<organism evidence="5 6">
    <name type="scientific">Metabacillus halosaccharovorans</name>
    <dbReference type="NCBI Taxonomy" id="930124"/>
    <lineage>
        <taxon>Bacteria</taxon>
        <taxon>Bacillati</taxon>
        <taxon>Bacillota</taxon>
        <taxon>Bacilli</taxon>
        <taxon>Bacillales</taxon>
        <taxon>Bacillaceae</taxon>
        <taxon>Metabacillus</taxon>
    </lineage>
</organism>
<dbReference type="RefSeq" id="WP_264141503.1">
    <property type="nucleotide sequence ID" value="NZ_JAOYEY010000020.1"/>
</dbReference>
<keyword evidence="1" id="KW-0805">Transcription regulation</keyword>
<comment type="caution">
    <text evidence="5">The sequence shown here is derived from an EMBL/GenBank/DDBJ whole genome shotgun (WGS) entry which is preliminary data.</text>
</comment>
<dbReference type="Proteomes" id="UP001526147">
    <property type="component" value="Unassembled WGS sequence"/>
</dbReference>
<keyword evidence="3" id="KW-0804">Transcription</keyword>
<proteinExistence type="predicted"/>
<dbReference type="Pfam" id="PF00356">
    <property type="entry name" value="LacI"/>
    <property type="match status" value="1"/>
</dbReference>
<dbReference type="InterPro" id="IPR000843">
    <property type="entry name" value="HTH_LacI"/>
</dbReference>
<dbReference type="Pfam" id="PF13377">
    <property type="entry name" value="Peripla_BP_3"/>
    <property type="match status" value="1"/>
</dbReference>
<keyword evidence="6" id="KW-1185">Reference proteome</keyword>
<name>A0ABT3DBV9_9BACI</name>
<keyword evidence="2" id="KW-0238">DNA-binding</keyword>
<evidence type="ECO:0000256" key="1">
    <source>
        <dbReference type="ARBA" id="ARBA00023015"/>
    </source>
</evidence>
<dbReference type="InterPro" id="IPR010982">
    <property type="entry name" value="Lambda_DNA-bd_dom_sf"/>
</dbReference>
<evidence type="ECO:0000313" key="5">
    <source>
        <dbReference type="EMBL" id="MCV9884549.1"/>
    </source>
</evidence>
<dbReference type="SUPFAM" id="SSF47413">
    <property type="entry name" value="lambda repressor-like DNA-binding domains"/>
    <property type="match status" value="1"/>
</dbReference>
<dbReference type="SMART" id="SM00354">
    <property type="entry name" value="HTH_LACI"/>
    <property type="match status" value="1"/>
</dbReference>
<dbReference type="Gene3D" id="3.40.50.2300">
    <property type="match status" value="2"/>
</dbReference>
<sequence length="335" mass="37332">MVNPTINDVARIANTSKSTVSRFLNGYTVKKETEEALKLAIQSLNYHPNVNARRLVKNHTQSIGIVVDDIANNFYSGIYRGIENVANLNGYQCTYYSRTSNYQGEFGFMDLAQERQVDGLILISFLKRSNELIKRIEELMTPVVLIGDTNSNDTIFSVDVDNELGISEVVRYLHRLGHEKIGYITGPDEFSATHWRRKGYEGALEDLGIKQNPSWIIASDWSESGGHKAMKELLDMNEITAVIASNDEMAIGALLCANELGYRVPSDISVVGFDDIPVAKWVYPPLTSVKQPFVEMGEKAAIGLIEKLNGEEIGTQSNRVLIKPNLVVRQSCRGL</sequence>
<dbReference type="CDD" id="cd06267">
    <property type="entry name" value="PBP1_LacI_sugar_binding-like"/>
    <property type="match status" value="1"/>
</dbReference>
<dbReference type="InterPro" id="IPR046335">
    <property type="entry name" value="LacI/GalR-like_sensor"/>
</dbReference>
<evidence type="ECO:0000256" key="3">
    <source>
        <dbReference type="ARBA" id="ARBA00023163"/>
    </source>
</evidence>
<dbReference type="EMBL" id="JAOYEY010000020">
    <property type="protein sequence ID" value="MCV9884549.1"/>
    <property type="molecule type" value="Genomic_DNA"/>
</dbReference>
<dbReference type="PROSITE" id="PS50932">
    <property type="entry name" value="HTH_LACI_2"/>
    <property type="match status" value="1"/>
</dbReference>
<evidence type="ECO:0000259" key="4">
    <source>
        <dbReference type="PROSITE" id="PS50932"/>
    </source>
</evidence>
<evidence type="ECO:0000313" key="6">
    <source>
        <dbReference type="Proteomes" id="UP001526147"/>
    </source>
</evidence>
<dbReference type="PANTHER" id="PTHR30146">
    <property type="entry name" value="LACI-RELATED TRANSCRIPTIONAL REPRESSOR"/>
    <property type="match status" value="1"/>
</dbReference>
<dbReference type="InterPro" id="IPR028082">
    <property type="entry name" value="Peripla_BP_I"/>
</dbReference>